<dbReference type="Pfam" id="PF00501">
    <property type="entry name" value="AMP-binding"/>
    <property type="match status" value="1"/>
</dbReference>
<protein>
    <submittedName>
        <fullName evidence="3">AMP-binding protein</fullName>
    </submittedName>
</protein>
<organism evidence="3 4">
    <name type="scientific">Acinetobacter pollinis</name>
    <dbReference type="NCBI Taxonomy" id="2605270"/>
    <lineage>
        <taxon>Bacteria</taxon>
        <taxon>Pseudomonadati</taxon>
        <taxon>Pseudomonadota</taxon>
        <taxon>Gammaproteobacteria</taxon>
        <taxon>Moraxellales</taxon>
        <taxon>Moraxellaceae</taxon>
        <taxon>Acinetobacter</taxon>
    </lineage>
</organism>
<dbReference type="InterPro" id="IPR045851">
    <property type="entry name" value="AMP-bd_C_sf"/>
</dbReference>
<name>A0ABU6DVK6_9GAMM</name>
<dbReference type="SUPFAM" id="SSF56801">
    <property type="entry name" value="Acetyl-CoA synthetase-like"/>
    <property type="match status" value="1"/>
</dbReference>
<dbReference type="InterPro" id="IPR000873">
    <property type="entry name" value="AMP-dep_synth/lig_dom"/>
</dbReference>
<dbReference type="InterPro" id="IPR020845">
    <property type="entry name" value="AMP-binding_CS"/>
</dbReference>
<dbReference type="InterPro" id="IPR023213">
    <property type="entry name" value="CAT-like_dom_sf"/>
</dbReference>
<feature type="domain" description="Condensation" evidence="2">
    <location>
        <begin position="2"/>
        <end position="403"/>
    </location>
</feature>
<evidence type="ECO:0000313" key="4">
    <source>
        <dbReference type="Proteomes" id="UP001339883"/>
    </source>
</evidence>
<proteinExistence type="predicted"/>
<dbReference type="Gene3D" id="3.40.50.12780">
    <property type="entry name" value="N-terminal domain of ligase-like"/>
    <property type="match status" value="1"/>
</dbReference>
<sequence>MSKHIPLTAMQKAYLLGKSKQFPLSHSSMHDFREFRGTLSYKAFIESLTRLISCFSTLRTKIDENSLTQTVLDKISIKDYVDFIDLSLLNSIEANNKLDVIQHEYKHYLHQLGTPPWRMAFIQMPQDAEDKTVIFTSFDGLIIDGFSISLCLEHLFNPKIEPLEMDNGEITHLKTEVKEVDKQFWQTELGHLTDIPQFRWEIPLEKIANPRYLRSSTYVEYHIWQKFSKIASQQRILPNALLTTIILETLSKWNEDREVLVSIPISNTAIQDTVSNHSSFVVLHYKHEERLFLNSQNVQKKIMQAMAHSSFSGVDISKQLIQQTQASIVLPIALTNGLAWKKPVDHQEIRYIAGQTQTPQLALDIRLSFASNNDLVIDLDYVEQAISKNTVDELRNALRTRIIELTGLESLENVQAKPRILPPLEISEVSQLPIPSIESYLERIERNLFTSSLHKTALVYNGKNISYEELANNILKIRQAFETLGLKEKQVVAICLSKCPEHIYVTLACALSNIIWLPVDMDSPEVRRKYILENSRVDLVVGEQPFENLPFLNIHDAVELQHSGSYPHWTYLNDNSPAYYLYTSGSTGIPKCVVLNNLATSNTIQQSIDLWAIDSKDVHLAATPFHHDMSLFDIFVPLSVGGTLIIPTLEQAKSAIDWGVLIERYCVSIWCTVPAMADMLLTATEPHQLKSLRLISQGGDYVKPSVIQKFRQILPTARLISIGGPTETTILSIWHDITLEDQNIIPYGKPIAHNTYYILNDQGEPCPIGVVGQMYMTGVNLSNGYLLNGELKQQDFCQLNTEDGEFKRAYRTSDRGYVNKEGVIIFAGRNDGYLKIRGVRIAASEVENALMKHTKIKDCVVMTCTNPMFDGNELVAVYQCTDVEIHEANTLQLRSFLLKAVPNSHVPTRWLCLTEFPITRNGKVDRKELQRIAQETIYKKYVQDEPTKDHQLHEVITLIESVIKKPIAMDEQILSVGLTPQYINQVAKRCTSHFNCFIDYYTLAKSNTVNEVVTSIRHQLKLNH</sequence>
<dbReference type="Pfam" id="PF00668">
    <property type="entry name" value="Condensation"/>
    <property type="match status" value="1"/>
</dbReference>
<evidence type="ECO:0000313" key="3">
    <source>
        <dbReference type="EMBL" id="MEB5477501.1"/>
    </source>
</evidence>
<dbReference type="InterPro" id="IPR001242">
    <property type="entry name" value="Condensation_dom"/>
</dbReference>
<feature type="domain" description="AMP-dependent synthetase/ligase" evidence="1">
    <location>
        <begin position="454"/>
        <end position="786"/>
    </location>
</feature>
<dbReference type="RefSeq" id="WP_325775858.1">
    <property type="nucleotide sequence ID" value="NZ_VTDN01000008.1"/>
</dbReference>
<dbReference type="PANTHER" id="PTHR45527">
    <property type="entry name" value="NONRIBOSOMAL PEPTIDE SYNTHETASE"/>
    <property type="match status" value="1"/>
</dbReference>
<evidence type="ECO:0000259" key="1">
    <source>
        <dbReference type="Pfam" id="PF00501"/>
    </source>
</evidence>
<dbReference type="Gene3D" id="3.30.559.30">
    <property type="entry name" value="Nonribosomal peptide synthetase, condensation domain"/>
    <property type="match status" value="1"/>
</dbReference>
<dbReference type="EMBL" id="VTDN01000008">
    <property type="protein sequence ID" value="MEB5477501.1"/>
    <property type="molecule type" value="Genomic_DNA"/>
</dbReference>
<dbReference type="Gene3D" id="3.30.559.10">
    <property type="entry name" value="Chloramphenicol acetyltransferase-like domain"/>
    <property type="match status" value="1"/>
</dbReference>
<reference evidence="3 4" key="1">
    <citation type="submission" date="2019-08" db="EMBL/GenBank/DDBJ databases">
        <title>Five species of Acinetobacter isolated from floral nectar and animal pollinators.</title>
        <authorList>
            <person name="Hendry T.A."/>
        </authorList>
    </citation>
    <scope>NUCLEOTIDE SEQUENCE [LARGE SCALE GENOMIC DNA]</scope>
    <source>
        <strain evidence="3 4">MD18.27</strain>
    </source>
</reference>
<dbReference type="PROSITE" id="PS00455">
    <property type="entry name" value="AMP_BINDING"/>
    <property type="match status" value="1"/>
</dbReference>
<keyword evidence="4" id="KW-1185">Reference proteome</keyword>
<dbReference type="Proteomes" id="UP001339883">
    <property type="component" value="Unassembled WGS sequence"/>
</dbReference>
<dbReference type="Gene3D" id="3.30.300.30">
    <property type="match status" value="1"/>
</dbReference>
<accession>A0ABU6DVK6</accession>
<dbReference type="PANTHER" id="PTHR45527:SF1">
    <property type="entry name" value="FATTY ACID SYNTHASE"/>
    <property type="match status" value="1"/>
</dbReference>
<dbReference type="InterPro" id="IPR042099">
    <property type="entry name" value="ANL_N_sf"/>
</dbReference>
<evidence type="ECO:0000259" key="2">
    <source>
        <dbReference type="Pfam" id="PF00668"/>
    </source>
</evidence>
<gene>
    <name evidence="3" type="ORF">I2F25_10655</name>
</gene>
<dbReference type="SUPFAM" id="SSF52777">
    <property type="entry name" value="CoA-dependent acyltransferases"/>
    <property type="match status" value="2"/>
</dbReference>
<comment type="caution">
    <text evidence="3">The sequence shown here is derived from an EMBL/GenBank/DDBJ whole genome shotgun (WGS) entry which is preliminary data.</text>
</comment>